<dbReference type="CDD" id="cd10027">
    <property type="entry name" value="UDG-F1-like"/>
    <property type="match status" value="1"/>
</dbReference>
<evidence type="ECO:0000256" key="8">
    <source>
        <dbReference type="ARBA" id="ARBA00023204"/>
    </source>
</evidence>
<dbReference type="NCBIfam" id="TIGR00628">
    <property type="entry name" value="ung"/>
    <property type="match status" value="1"/>
</dbReference>
<name>A0A7Y9U688_9BURK</name>
<comment type="subcellular location">
    <subcellularLocation>
        <location evidence="9">Cytoplasm</location>
    </subcellularLocation>
</comment>
<evidence type="ECO:0000256" key="2">
    <source>
        <dbReference type="ARBA" id="ARBA00002631"/>
    </source>
</evidence>
<evidence type="ECO:0000313" key="13">
    <source>
        <dbReference type="EMBL" id="NYG32366.1"/>
    </source>
</evidence>
<feature type="active site" description="Proton acceptor" evidence="9 10">
    <location>
        <position position="76"/>
    </location>
</feature>
<evidence type="ECO:0000256" key="3">
    <source>
        <dbReference type="ARBA" id="ARBA00008184"/>
    </source>
</evidence>
<comment type="caution">
    <text evidence="13">The sequence shown here is derived from an EMBL/GenBank/DDBJ whole genome shotgun (WGS) entry which is preliminary data.</text>
</comment>
<dbReference type="EC" id="3.2.2.27" evidence="4 9"/>
<proteinExistence type="inferred from homology"/>
<feature type="domain" description="Uracil-DNA glycosylase-like" evidence="12">
    <location>
        <begin position="60"/>
        <end position="226"/>
    </location>
</feature>
<keyword evidence="6 9" id="KW-0227">DNA damage</keyword>
<dbReference type="NCBIfam" id="NF003591">
    <property type="entry name" value="PRK05254.1-4"/>
    <property type="match status" value="1"/>
</dbReference>
<keyword evidence="9" id="KW-0963">Cytoplasm</keyword>
<dbReference type="InterPro" id="IPR005122">
    <property type="entry name" value="Uracil-DNA_glycosylase-like"/>
</dbReference>
<dbReference type="SMART" id="SM00986">
    <property type="entry name" value="UDG"/>
    <property type="match status" value="1"/>
</dbReference>
<comment type="similarity">
    <text evidence="3 9 11">Belongs to the uracil-DNA glycosylase (UDG) superfamily. UNG family.</text>
</comment>
<dbReference type="AlphaFoldDB" id="A0A7Y9U688"/>
<keyword evidence="7 9" id="KW-0378">Hydrolase</keyword>
<evidence type="ECO:0000256" key="5">
    <source>
        <dbReference type="ARBA" id="ARBA00018429"/>
    </source>
</evidence>
<dbReference type="InterPro" id="IPR036895">
    <property type="entry name" value="Uracil-DNA_glycosylase-like_sf"/>
</dbReference>
<evidence type="ECO:0000259" key="12">
    <source>
        <dbReference type="SMART" id="SM00986"/>
    </source>
</evidence>
<evidence type="ECO:0000256" key="9">
    <source>
        <dbReference type="HAMAP-Rule" id="MF_00148"/>
    </source>
</evidence>
<dbReference type="InterPro" id="IPR018085">
    <property type="entry name" value="Ura-DNA_Glyclase_AS"/>
</dbReference>
<dbReference type="EMBL" id="JACCFH010000001">
    <property type="protein sequence ID" value="NYG32366.1"/>
    <property type="molecule type" value="Genomic_DNA"/>
</dbReference>
<dbReference type="Proteomes" id="UP000518288">
    <property type="component" value="Unassembled WGS sequence"/>
</dbReference>
<dbReference type="SUPFAM" id="SSF52141">
    <property type="entry name" value="Uracil-DNA glycosylase-like"/>
    <property type="match status" value="1"/>
</dbReference>
<dbReference type="PANTHER" id="PTHR11264:SF0">
    <property type="entry name" value="URACIL-DNA GLYCOSYLASE"/>
    <property type="match status" value="1"/>
</dbReference>
<protein>
    <recommendedName>
        <fullName evidence="5 9">Uracil-DNA glycosylase</fullName>
        <shortName evidence="9">UDG</shortName>
        <ecNumber evidence="4 9">3.2.2.27</ecNumber>
    </recommendedName>
</protein>
<accession>A0A7Y9U688</accession>
<organism evidence="13 14">
    <name type="scientific">Sphaerotilus montanus</name>
    <dbReference type="NCBI Taxonomy" id="522889"/>
    <lineage>
        <taxon>Bacteria</taxon>
        <taxon>Pseudomonadati</taxon>
        <taxon>Pseudomonadota</taxon>
        <taxon>Betaproteobacteria</taxon>
        <taxon>Burkholderiales</taxon>
        <taxon>Sphaerotilaceae</taxon>
        <taxon>Sphaerotilus</taxon>
    </lineage>
</organism>
<dbReference type="Gene3D" id="3.40.470.10">
    <property type="entry name" value="Uracil-DNA glycosylase-like domain"/>
    <property type="match status" value="1"/>
</dbReference>
<dbReference type="NCBIfam" id="NF003592">
    <property type="entry name" value="PRK05254.1-5"/>
    <property type="match status" value="1"/>
</dbReference>
<evidence type="ECO:0000256" key="11">
    <source>
        <dbReference type="RuleBase" id="RU003780"/>
    </source>
</evidence>
<keyword evidence="13" id="KW-0326">Glycosidase</keyword>
<dbReference type="PANTHER" id="PTHR11264">
    <property type="entry name" value="URACIL-DNA GLYCOSYLASE"/>
    <property type="match status" value="1"/>
</dbReference>
<evidence type="ECO:0000256" key="6">
    <source>
        <dbReference type="ARBA" id="ARBA00022763"/>
    </source>
</evidence>
<gene>
    <name evidence="9" type="primary">ung</name>
    <name evidence="13" type="ORF">BDD16_001352</name>
</gene>
<reference evidence="13 14" key="1">
    <citation type="submission" date="2020-07" db="EMBL/GenBank/DDBJ databases">
        <title>Genomic Encyclopedia of Archaeal and Bacterial Type Strains, Phase II (KMG-II): from individual species to whole genera.</title>
        <authorList>
            <person name="Goeker M."/>
        </authorList>
    </citation>
    <scope>NUCLEOTIDE SEQUENCE [LARGE SCALE GENOMIC DNA]</scope>
    <source>
        <strain evidence="13 14">DSM 21226</strain>
    </source>
</reference>
<evidence type="ECO:0000256" key="10">
    <source>
        <dbReference type="PROSITE-ProRule" id="PRU10072"/>
    </source>
</evidence>
<dbReference type="HAMAP" id="MF_00148">
    <property type="entry name" value="UDG"/>
    <property type="match status" value="1"/>
</dbReference>
<dbReference type="GO" id="GO:0097510">
    <property type="term" value="P:base-excision repair, AP site formation via deaminated base removal"/>
    <property type="evidence" value="ECO:0007669"/>
    <property type="project" value="TreeGrafter"/>
</dbReference>
<dbReference type="Pfam" id="PF03167">
    <property type="entry name" value="UDG"/>
    <property type="match status" value="1"/>
</dbReference>
<evidence type="ECO:0000313" key="14">
    <source>
        <dbReference type="Proteomes" id="UP000518288"/>
    </source>
</evidence>
<keyword evidence="14" id="KW-1185">Reference proteome</keyword>
<dbReference type="GO" id="GO:0005737">
    <property type="term" value="C:cytoplasm"/>
    <property type="evidence" value="ECO:0007669"/>
    <property type="project" value="UniProtKB-SubCell"/>
</dbReference>
<comment type="catalytic activity">
    <reaction evidence="1 9 11">
        <text>Hydrolyzes single-stranded DNA or mismatched double-stranded DNA and polynucleotides, releasing free uracil.</text>
        <dbReference type="EC" id="3.2.2.27"/>
    </reaction>
</comment>
<comment type="function">
    <text evidence="2 9 11">Excises uracil residues from the DNA which can arise as a result of misincorporation of dUMP residues by DNA polymerase or due to deamination of cytosine.</text>
</comment>
<dbReference type="GO" id="GO:0004844">
    <property type="term" value="F:uracil DNA N-glycosylase activity"/>
    <property type="evidence" value="ECO:0007669"/>
    <property type="project" value="UniProtKB-UniRule"/>
</dbReference>
<dbReference type="SMART" id="SM00987">
    <property type="entry name" value="UreE_C"/>
    <property type="match status" value="1"/>
</dbReference>
<dbReference type="InterPro" id="IPR002043">
    <property type="entry name" value="UDG_fam1"/>
</dbReference>
<keyword evidence="8 9" id="KW-0234">DNA repair</keyword>
<evidence type="ECO:0000256" key="1">
    <source>
        <dbReference type="ARBA" id="ARBA00001400"/>
    </source>
</evidence>
<dbReference type="NCBIfam" id="NF003588">
    <property type="entry name" value="PRK05254.1-1"/>
    <property type="match status" value="1"/>
</dbReference>
<dbReference type="NCBIfam" id="NF003589">
    <property type="entry name" value="PRK05254.1-2"/>
    <property type="match status" value="1"/>
</dbReference>
<sequence length="242" mass="25570">MVDNRLTRPLAEALSDVAPGWDDLVAAFVASPRGAALCRTIDARVAAGAEVYPARPLRALETLTPQQVRVVVLGQDPYHGPGEAEGLAFSVADGVKIPPSLRNIRQELVADLGLALPVSGSLRAWAGQGVLLLNTSLTVERDQPASHAKLGWEALTDALIDRVAAQPHPKVFLLWGAHAQAKGPRIEQAGGANRILVSNHPSPLAARRPPVPFVGSRPFSTANAWLAAQGSAPIDWRLDGSD</sequence>
<dbReference type="PROSITE" id="PS00130">
    <property type="entry name" value="U_DNA_GLYCOSYLASE"/>
    <property type="match status" value="1"/>
</dbReference>
<evidence type="ECO:0000256" key="4">
    <source>
        <dbReference type="ARBA" id="ARBA00012030"/>
    </source>
</evidence>
<dbReference type="RefSeq" id="WP_179633264.1">
    <property type="nucleotide sequence ID" value="NZ_JACCFH010000001.1"/>
</dbReference>
<evidence type="ECO:0000256" key="7">
    <source>
        <dbReference type="ARBA" id="ARBA00022801"/>
    </source>
</evidence>